<protein>
    <submittedName>
        <fullName evidence="2">Uncharacterized protein</fullName>
    </submittedName>
</protein>
<proteinExistence type="predicted"/>
<dbReference type="EMBL" id="MU006293">
    <property type="protein sequence ID" value="KAF2854218.1"/>
    <property type="molecule type" value="Genomic_DNA"/>
</dbReference>
<dbReference type="AlphaFoldDB" id="A0A6A7BJD9"/>
<feature type="compositionally biased region" description="Low complexity" evidence="1">
    <location>
        <begin position="556"/>
        <end position="569"/>
    </location>
</feature>
<feature type="region of interest" description="Disordered" evidence="1">
    <location>
        <begin position="614"/>
        <end position="659"/>
    </location>
</feature>
<organism evidence="2 3">
    <name type="scientific">Plenodomus tracheiphilus IPT5</name>
    <dbReference type="NCBI Taxonomy" id="1408161"/>
    <lineage>
        <taxon>Eukaryota</taxon>
        <taxon>Fungi</taxon>
        <taxon>Dikarya</taxon>
        <taxon>Ascomycota</taxon>
        <taxon>Pezizomycotina</taxon>
        <taxon>Dothideomycetes</taxon>
        <taxon>Pleosporomycetidae</taxon>
        <taxon>Pleosporales</taxon>
        <taxon>Pleosporineae</taxon>
        <taxon>Leptosphaeriaceae</taxon>
        <taxon>Plenodomus</taxon>
    </lineage>
</organism>
<feature type="region of interest" description="Disordered" evidence="1">
    <location>
        <begin position="491"/>
        <end position="569"/>
    </location>
</feature>
<evidence type="ECO:0000256" key="1">
    <source>
        <dbReference type="SAM" id="MobiDB-lite"/>
    </source>
</evidence>
<evidence type="ECO:0000313" key="3">
    <source>
        <dbReference type="Proteomes" id="UP000799423"/>
    </source>
</evidence>
<dbReference type="OrthoDB" id="3683952at2759"/>
<name>A0A6A7BJD9_9PLEO</name>
<sequence length="681" mass="74700">MQHAAIGGNNAIKVSLGYRPQADGALVSVYGFVMTGCSRGHAPVLFRYESPIQSSATVSKRLLRRSASSIVRKAGNLISPFCFLQFDPMPNDSTGGGHMLCALVLYYVLTAGHSDHALRWSSFDSSLRETIQHINANHEYHLWAHERRVAPGVASIVHMLNTPVRSSTSRTFGATAKSNKAHKPTVLISEPQKAAKAVPYPSQAWTAIFSEGSWTTIKSGTTLAHLLDALGKDGMKLLDSIPASPVEFEYQNTHSHYKPFRLRLGYYSPVDHPGRKSLIVYVYCMSVNMYILCEDKETDISLNWSFPGLDDDVKLCQPFASLETSPKLSWGNKMRALVKYYLILAESNGLIRDPPVNINPGFLAHFRAACADLRSGRFLTPDLTPTASSASRLSTSVSIDQMGTESTPGKLTIHLFDRKSLVVRLNLDPALLAEVTCQTTPQQDYTVFSNKGKQCMKPMKNLLQDTHVDLQGQNCPLLSIEVDITTNARKRGNKGDTIQQHAPDPPIRFDSVAGSYGKTRVSSHIGEQRTRDTAAKGASSWKTDLASRLAPNQDRGTTSLSKSSGISGSVLDQTSDTLYHEAQESRLSVLLATLGIRSSVEKQDDSVEVERPWIGNPAQKPLGTVDGTVQPRQVETGGKRKAKSVVESDSDGDMVENSDADWRRASQGCHIRKKMRKNASQ</sequence>
<keyword evidence="3" id="KW-1185">Reference proteome</keyword>
<reference evidence="2" key="1">
    <citation type="submission" date="2020-01" db="EMBL/GenBank/DDBJ databases">
        <authorList>
            <consortium name="DOE Joint Genome Institute"/>
            <person name="Haridas S."/>
            <person name="Albert R."/>
            <person name="Binder M."/>
            <person name="Bloem J."/>
            <person name="Labutti K."/>
            <person name="Salamov A."/>
            <person name="Andreopoulos B."/>
            <person name="Baker S.E."/>
            <person name="Barry K."/>
            <person name="Bills G."/>
            <person name="Bluhm B.H."/>
            <person name="Cannon C."/>
            <person name="Castanera R."/>
            <person name="Culley D.E."/>
            <person name="Daum C."/>
            <person name="Ezra D."/>
            <person name="Gonzalez J.B."/>
            <person name="Henrissat B."/>
            <person name="Kuo A."/>
            <person name="Liang C."/>
            <person name="Lipzen A."/>
            <person name="Lutzoni F."/>
            <person name="Magnuson J."/>
            <person name="Mondo S."/>
            <person name="Nolan M."/>
            <person name="Ohm R."/>
            <person name="Pangilinan J."/>
            <person name="Park H.-J."/>
            <person name="Ramirez L."/>
            <person name="Alfaro M."/>
            <person name="Sun H."/>
            <person name="Tritt A."/>
            <person name="Yoshinaga Y."/>
            <person name="Zwiers L.-H."/>
            <person name="Turgeon B.G."/>
            <person name="Goodwin S.B."/>
            <person name="Spatafora J.W."/>
            <person name="Crous P.W."/>
            <person name="Grigoriev I.V."/>
        </authorList>
    </citation>
    <scope>NUCLEOTIDE SEQUENCE</scope>
    <source>
        <strain evidence="2">IPT5</strain>
    </source>
</reference>
<accession>A0A6A7BJD9</accession>
<feature type="compositionally biased region" description="Acidic residues" evidence="1">
    <location>
        <begin position="648"/>
        <end position="659"/>
    </location>
</feature>
<evidence type="ECO:0000313" key="2">
    <source>
        <dbReference type="EMBL" id="KAF2854218.1"/>
    </source>
</evidence>
<dbReference type="Proteomes" id="UP000799423">
    <property type="component" value="Unassembled WGS sequence"/>
</dbReference>
<gene>
    <name evidence="2" type="ORF">T440DRAFT_514947</name>
</gene>